<dbReference type="AlphaFoldDB" id="E5GBW9"/>
<dbReference type="SUPFAM" id="SSF48371">
    <property type="entry name" value="ARM repeat"/>
    <property type="match status" value="1"/>
</dbReference>
<evidence type="ECO:0000259" key="6">
    <source>
        <dbReference type="Pfam" id="PF25320"/>
    </source>
</evidence>
<evidence type="ECO:0000259" key="5">
    <source>
        <dbReference type="Pfam" id="PF10193"/>
    </source>
</evidence>
<comment type="subcellular location">
    <subcellularLocation>
        <location evidence="1">Cytoplasm</location>
    </subcellularLocation>
</comment>
<sequence>MEDSGKKRELEAMVVEKVAEVISKIKNAKHVDQVISALHSLAVLLFPVDASVIAACVGESYRDQILSLRLPSKSERLECWNAFYNGAAFSALSRVLLLELASSWLACFPFLAKMHLYDTFFVDGPAIEVVQNLVPCLQPNASDGADVKAVCSNTERLIVLCLLDKDGVLQIAKEFGESCKYENFMTERTIPAISKVAQIVTSVPDKAQPRASNSLSSQYPSLYFLHVHDVVMLNIHSAVADVFESNPNSQFWLKIMETIKDNYAVERFSEQLLHQLAATCESDVDAYWVLWLLFHRSLRLRMSVRSIFVEKFLVWKVFPIHCLRWVLQFAILECPPDANFLKKGNNNSSLLMTVQRLVEVWSKKEFVQSATIEQQAYISAAVGLSLELMSKEELDETKTVMHSILQGVTCRLENPNQWIRKMASNVALVFSKVIDPNNPLYLDDNCTGDTIDWEFGSTTHRKGTIDCAIGAHTESKEIKASTTLVQKREATHAAKVETGDHIQRKNKKIWEFKLADPDEVVDPSSLNCGSISEDENEDNDSDISDSTSDSSLQPYDLSDDDTDLKKKLSQLVDVVGSLRKSDDVEGVERALDISEKLIRASPDELRHVASDLVRTLVQVRCSDIAIEGEEDSTEDKRQRALVALIVMCPVESLNILNKLLYSPNVDTSQRIMILDVMTDAAQELSNAKTTKPKHQSRTLIATTAETQPWFLPSSEGPPGAGSWKEISGTGTLPNWSNSYERELPLKPGHVKRGKTRRWSLKSAKMQDNEMELSHNKFPGHAAAFMLPAMQGFDKKRHGVDLLNRDFIVLGKLIYMLGVCMKCATMHPEASALAPPLLDMLRSSEVCHHKEAYVRRAVLFAASCILVAIHPSYIVSSLLEGNVEISEGLEWVRTWSLHVADSDPDRECYMMAMTCLQLHSEMALQATRTLESANSTFKPKNIAFTSDLSKGTIKIPFSDVKY</sequence>
<reference evidence="7" key="1">
    <citation type="journal article" date="2010" name="BMC Genomics">
        <title>Generation of a BAC-based physical map of the melon genome.</title>
        <authorList>
            <person name="Gonzalez V.M."/>
            <person name="Garcia-Mas J."/>
            <person name="Arus P."/>
            <person name="Puigdomenech P."/>
        </authorList>
    </citation>
    <scope>NUCLEOTIDE SEQUENCE</scope>
    <source>
        <tissue evidence="7">Young leaves</tissue>
    </source>
</reference>
<dbReference type="Pfam" id="PF25320">
    <property type="entry name" value="TELO2_ARM"/>
    <property type="match status" value="1"/>
</dbReference>
<dbReference type="InterPro" id="IPR051970">
    <property type="entry name" value="TEL2_Regulation"/>
</dbReference>
<organism evidence="7">
    <name type="scientific">Cucumis melo subsp. melo</name>
    <dbReference type="NCBI Taxonomy" id="412675"/>
    <lineage>
        <taxon>Eukaryota</taxon>
        <taxon>Viridiplantae</taxon>
        <taxon>Streptophyta</taxon>
        <taxon>Embryophyta</taxon>
        <taxon>Tracheophyta</taxon>
        <taxon>Spermatophyta</taxon>
        <taxon>Magnoliopsida</taxon>
        <taxon>eudicotyledons</taxon>
        <taxon>Gunneridae</taxon>
        <taxon>Pentapetalae</taxon>
        <taxon>rosids</taxon>
        <taxon>fabids</taxon>
        <taxon>Cucurbitales</taxon>
        <taxon>Cucurbitaceae</taxon>
        <taxon>Benincaseae</taxon>
        <taxon>Cucumis</taxon>
    </lineage>
</organism>
<evidence type="ECO:0000256" key="4">
    <source>
        <dbReference type="SAM" id="MobiDB-lite"/>
    </source>
</evidence>
<keyword evidence="3" id="KW-0963">Cytoplasm</keyword>
<proteinExistence type="inferred from homology"/>
<feature type="domain" description="Telomere length regulation protein conserved" evidence="5">
    <location>
        <begin position="570"/>
        <end position="681"/>
    </location>
</feature>
<feature type="region of interest" description="Disordered" evidence="4">
    <location>
        <begin position="523"/>
        <end position="561"/>
    </location>
</feature>
<dbReference type="EMBL" id="HM854778">
    <property type="protein sequence ID" value="ADN33968.1"/>
    <property type="molecule type" value="Genomic_DNA"/>
</dbReference>
<dbReference type="Pfam" id="PF10193">
    <property type="entry name" value="Telomere_reg-2"/>
    <property type="match status" value="1"/>
</dbReference>
<evidence type="ECO:0000313" key="7">
    <source>
        <dbReference type="EMBL" id="ADN33968.1"/>
    </source>
</evidence>
<name>E5GBW9_CUCME</name>
<dbReference type="Gene3D" id="1.25.40.720">
    <property type="entry name" value="Telomere length regulation protein 2, C-terminal domain"/>
    <property type="match status" value="1"/>
</dbReference>
<dbReference type="InterPro" id="IPR057348">
    <property type="entry name" value="TELO2_ARM"/>
</dbReference>
<evidence type="ECO:0000256" key="3">
    <source>
        <dbReference type="ARBA" id="ARBA00022490"/>
    </source>
</evidence>
<feature type="compositionally biased region" description="Acidic residues" evidence="4">
    <location>
        <begin position="532"/>
        <end position="543"/>
    </location>
</feature>
<dbReference type="InterPro" id="IPR019337">
    <property type="entry name" value="Telomere_length_regulation_dom"/>
</dbReference>
<dbReference type="GO" id="GO:0042162">
    <property type="term" value="F:telomeric DNA binding"/>
    <property type="evidence" value="ECO:0007669"/>
    <property type="project" value="TreeGrafter"/>
</dbReference>
<dbReference type="PANTHER" id="PTHR15830">
    <property type="entry name" value="TELOMERE LENGTH REGULATION PROTEIN TEL2 FAMILY MEMBER"/>
    <property type="match status" value="1"/>
</dbReference>
<evidence type="ECO:0000256" key="2">
    <source>
        <dbReference type="ARBA" id="ARBA00006133"/>
    </source>
</evidence>
<dbReference type="GO" id="GO:0005829">
    <property type="term" value="C:cytosol"/>
    <property type="evidence" value="ECO:0007669"/>
    <property type="project" value="TreeGrafter"/>
</dbReference>
<dbReference type="InterPro" id="IPR038528">
    <property type="entry name" value="TEL2_C_sf"/>
</dbReference>
<dbReference type="GO" id="GO:0051083">
    <property type="term" value="P:'de novo' cotranslational protein folding"/>
    <property type="evidence" value="ECO:0007669"/>
    <property type="project" value="TreeGrafter"/>
</dbReference>
<dbReference type="GO" id="GO:0051879">
    <property type="term" value="F:Hsp90 protein binding"/>
    <property type="evidence" value="ECO:0007669"/>
    <property type="project" value="TreeGrafter"/>
</dbReference>
<comment type="similarity">
    <text evidence="2">Belongs to the TEL2 family.</text>
</comment>
<dbReference type="PANTHER" id="PTHR15830:SF10">
    <property type="entry name" value="TELOMERE LENGTH REGULATION PROTEIN TEL2 HOMOLOG"/>
    <property type="match status" value="1"/>
</dbReference>
<feature type="domain" description="TELO2 ARM repeat" evidence="6">
    <location>
        <begin position="224"/>
        <end position="453"/>
    </location>
</feature>
<protein>
    <submittedName>
        <fullName evidence="7">Uncharacterized protein</fullName>
    </submittedName>
</protein>
<evidence type="ECO:0000256" key="1">
    <source>
        <dbReference type="ARBA" id="ARBA00004496"/>
    </source>
</evidence>
<reference evidence="7" key="2">
    <citation type="journal article" date="2010" name="BMC Plant Biol.">
        <title>Sequencing of 6.7 Mb of the melon genome using a BAC pooling strategy.</title>
        <authorList>
            <person name="Gonzalez V.M."/>
            <person name="Benjak A."/>
            <person name="Henaff E.M."/>
            <person name="Mir G."/>
            <person name="Casacuberta J.M."/>
            <person name="Garcia-Mas J."/>
            <person name="Puigdomenech P."/>
        </authorList>
    </citation>
    <scope>NUCLEOTIDE SEQUENCE</scope>
    <source>
        <tissue evidence="7">Young leaves</tissue>
    </source>
</reference>
<accession>E5GBW9</accession>
<dbReference type="InterPro" id="IPR016024">
    <property type="entry name" value="ARM-type_fold"/>
</dbReference>